<dbReference type="EMBL" id="JH711580">
    <property type="protein sequence ID" value="EIW79851.1"/>
    <property type="molecule type" value="Genomic_DNA"/>
</dbReference>
<reference evidence="2" key="1">
    <citation type="journal article" date="2012" name="Science">
        <title>The Paleozoic origin of enzymatic lignin decomposition reconstructed from 31 fungal genomes.</title>
        <authorList>
            <person name="Floudas D."/>
            <person name="Binder M."/>
            <person name="Riley R."/>
            <person name="Barry K."/>
            <person name="Blanchette R.A."/>
            <person name="Henrissat B."/>
            <person name="Martinez A.T."/>
            <person name="Otillar R."/>
            <person name="Spatafora J.W."/>
            <person name="Yadav J.S."/>
            <person name="Aerts A."/>
            <person name="Benoit I."/>
            <person name="Boyd A."/>
            <person name="Carlson A."/>
            <person name="Copeland A."/>
            <person name="Coutinho P.M."/>
            <person name="de Vries R.P."/>
            <person name="Ferreira P."/>
            <person name="Findley K."/>
            <person name="Foster B."/>
            <person name="Gaskell J."/>
            <person name="Glotzer D."/>
            <person name="Gorecki P."/>
            <person name="Heitman J."/>
            <person name="Hesse C."/>
            <person name="Hori C."/>
            <person name="Igarashi K."/>
            <person name="Jurgens J.A."/>
            <person name="Kallen N."/>
            <person name="Kersten P."/>
            <person name="Kohler A."/>
            <person name="Kuees U."/>
            <person name="Kumar T.K.A."/>
            <person name="Kuo A."/>
            <person name="LaButti K."/>
            <person name="Larrondo L.F."/>
            <person name="Lindquist E."/>
            <person name="Ling A."/>
            <person name="Lombard V."/>
            <person name="Lucas S."/>
            <person name="Lundell T."/>
            <person name="Martin R."/>
            <person name="McLaughlin D.J."/>
            <person name="Morgenstern I."/>
            <person name="Morin E."/>
            <person name="Murat C."/>
            <person name="Nagy L.G."/>
            <person name="Nolan M."/>
            <person name="Ohm R.A."/>
            <person name="Patyshakuliyeva A."/>
            <person name="Rokas A."/>
            <person name="Ruiz-Duenas F.J."/>
            <person name="Sabat G."/>
            <person name="Salamov A."/>
            <person name="Samejima M."/>
            <person name="Schmutz J."/>
            <person name="Slot J.C."/>
            <person name="St John F."/>
            <person name="Stenlid J."/>
            <person name="Sun H."/>
            <person name="Sun S."/>
            <person name="Syed K."/>
            <person name="Tsang A."/>
            <person name="Wiebenga A."/>
            <person name="Young D."/>
            <person name="Pisabarro A."/>
            <person name="Eastwood D.C."/>
            <person name="Martin F."/>
            <person name="Cullen D."/>
            <person name="Grigoriev I.V."/>
            <person name="Hibbett D.S."/>
        </authorList>
    </citation>
    <scope>NUCLEOTIDE SEQUENCE [LARGE SCALE GENOMIC DNA]</scope>
    <source>
        <strain evidence="2">RWD-64-598 SS2</strain>
    </source>
</reference>
<sequence>MHSCFQVPELISMICSFLSGPKDSATLVALASTCKILRDPALDALWHDLRSLAHLVMCLPEDLWTTVEREVEGAMVADDGNAATYQILHFQRAMTPSDWRILEQYARRVRKLEIAGSGHVYVEAETLAAISVYCGFSCDELPEILSEAAKGFHKLKALEIMLPYSDTTSTTSVLSTLGTLRSLKNLTLRIQTSQDHHQDLLSGTSLYLSGFTRLHLFGYPGFVGDVLSCFDLTSITTFGSGFYGPVKVSDSDDEADIGEMDTERHDIRAVLTSCAVRLPEALRRIELHFFEGTSLPNSDLGLALQPFSRFHGLTELALGAQTACLTDNQLGALSFPNLRWLHCQWYGQPPKATLRSIGLLQLGCPRLQQLHMPLNLRVTNNTLCDTSPVDICTGALAILDLTGSLLDDPEFAARHIAAMVLNLSFIHFNHADQAMAERWVKRVAAAYGFWKRTLARYQLGVKNKVGSGTEINMRKNATNYIIPKYHEFSAGQDWLSKKTLSSLARTCKDLKEPALDAIYYEVNLVEAVMCLPRDAWTTEQRQTSICMNSLEEKQETSLKRRFVSSVRSCLVTGTSWKSTPIVYEVYIYMVSSSSGTRLADAVAPEFLGAISVYCGPTLFPQLRKLWFYGDQHGQIDRAFSSFPRLLLEPRLGNLEIHNLNQNSLHVLKVLYETNQKLQSLSMIEVFVDNIMLPVFLLQVAENMKNLKALTFSLPHVGVSTRAELLYTIGQFKSLRSLDLLSPARGITQPHDFTVSSAISLPNLSHIGLRARNWALLMNCFDIKTIQSFSVTAYDPPDGNGNLVFTTLGNRFPGSTRDIRISLSGCTKLDIAALQMLVKFRDLTILDVNLKNTTFVLANDDLRLLAMAVPHLLRLGFRLFPQDPRVTLRGIGLLLQSCTKLKHIDLAVDLKVANNVSIDILPVNVCSMTLISWNVRGSLIDDPEFAALQLSAMMPYLTEIRDWDNRQAWKKVESLLAFFRGAFWRHQQAIQSSAS</sequence>
<dbReference type="Proteomes" id="UP000053558">
    <property type="component" value="Unassembled WGS sequence"/>
</dbReference>
<evidence type="ECO:0008006" key="3">
    <source>
        <dbReference type="Google" id="ProtNLM"/>
    </source>
</evidence>
<accession>A0A5M3MMM5</accession>
<evidence type="ECO:0000313" key="1">
    <source>
        <dbReference type="EMBL" id="EIW79851.1"/>
    </source>
</evidence>
<comment type="caution">
    <text evidence="1">The sequence shown here is derived from an EMBL/GenBank/DDBJ whole genome shotgun (WGS) entry which is preliminary data.</text>
</comment>
<dbReference type="InterPro" id="IPR032675">
    <property type="entry name" value="LRR_dom_sf"/>
</dbReference>
<dbReference type="GO" id="GO:0019005">
    <property type="term" value="C:SCF ubiquitin ligase complex"/>
    <property type="evidence" value="ECO:0007669"/>
    <property type="project" value="TreeGrafter"/>
</dbReference>
<dbReference type="PANTHER" id="PTHR13318">
    <property type="entry name" value="PARTNER OF PAIRED, ISOFORM B-RELATED"/>
    <property type="match status" value="1"/>
</dbReference>
<protein>
    <recommendedName>
        <fullName evidence="3">F-box domain-containing protein</fullName>
    </recommendedName>
</protein>
<evidence type="ECO:0000313" key="2">
    <source>
        <dbReference type="Proteomes" id="UP000053558"/>
    </source>
</evidence>
<dbReference type="PANTHER" id="PTHR13318:SF190">
    <property type="entry name" value="PARTNER OF PAIRED, ISOFORM B"/>
    <property type="match status" value="1"/>
</dbReference>
<keyword evidence="2" id="KW-1185">Reference proteome</keyword>
<proteinExistence type="predicted"/>
<dbReference type="OrthoDB" id="2447803at2759"/>
<dbReference type="RefSeq" id="XP_007770185.1">
    <property type="nucleotide sequence ID" value="XM_007771995.1"/>
</dbReference>
<dbReference type="GeneID" id="19202015"/>
<dbReference type="SUPFAM" id="SSF52047">
    <property type="entry name" value="RNI-like"/>
    <property type="match status" value="1"/>
</dbReference>
<dbReference type="AlphaFoldDB" id="A0A5M3MMM5"/>
<dbReference type="Gene3D" id="3.80.10.10">
    <property type="entry name" value="Ribonuclease Inhibitor"/>
    <property type="match status" value="2"/>
</dbReference>
<gene>
    <name evidence="1" type="ORF">CONPUDRAFT_144981</name>
</gene>
<organism evidence="1 2">
    <name type="scientific">Coniophora puteana (strain RWD-64-598)</name>
    <name type="common">Brown rot fungus</name>
    <dbReference type="NCBI Taxonomy" id="741705"/>
    <lineage>
        <taxon>Eukaryota</taxon>
        <taxon>Fungi</taxon>
        <taxon>Dikarya</taxon>
        <taxon>Basidiomycota</taxon>
        <taxon>Agaricomycotina</taxon>
        <taxon>Agaricomycetes</taxon>
        <taxon>Agaricomycetidae</taxon>
        <taxon>Boletales</taxon>
        <taxon>Coniophorineae</taxon>
        <taxon>Coniophoraceae</taxon>
        <taxon>Coniophora</taxon>
    </lineage>
</organism>
<dbReference type="KEGG" id="cput:CONPUDRAFT_144981"/>
<dbReference type="GO" id="GO:0031146">
    <property type="term" value="P:SCF-dependent proteasomal ubiquitin-dependent protein catabolic process"/>
    <property type="evidence" value="ECO:0007669"/>
    <property type="project" value="TreeGrafter"/>
</dbReference>
<name>A0A5M3MMM5_CONPW</name>